<reference evidence="1 2" key="1">
    <citation type="submission" date="2018-11" db="EMBL/GenBank/DDBJ databases">
        <authorList>
            <person name="Teng T."/>
        </authorList>
    </citation>
    <scope>NUCLEOTIDE SEQUENCE [LARGE SCALE GENOMIC DNA]</scope>
</reference>
<protein>
    <submittedName>
        <fullName evidence="1">Uncharacterized protein</fullName>
    </submittedName>
</protein>
<evidence type="ECO:0000313" key="1">
    <source>
        <dbReference type="EMBL" id="QAU03981.1"/>
    </source>
</evidence>
<gene>
    <name evidence="1" type="ORF">Henu6_gp178</name>
</gene>
<sequence length="101" mass="12187">MSLRTEPKNFEEMYAWGMISAKVYTENKHRPNAMEYVRQNALTYDYFTFSKPHLDEYFTENKIDIMEMDEKFFIHYVMKLAQGKINPNVVSSYYKERQSST</sequence>
<organism evidence="1 2">
    <name type="scientific">Acinetobacter phage Henu6</name>
    <dbReference type="NCBI Taxonomy" id="2500136"/>
    <lineage>
        <taxon>Viruses</taxon>
        <taxon>Duplodnaviria</taxon>
        <taxon>Heunggongvirae</taxon>
        <taxon>Uroviricota</taxon>
        <taxon>Caudoviricetes</taxon>
        <taxon>Pantevenvirales</taxon>
        <taxon>Straboviridae</taxon>
        <taxon>Twarogvirinae</taxon>
        <taxon>Zedzedvirus</taxon>
        <taxon>Zedzedvirus zz1</taxon>
    </lineage>
</organism>
<proteinExistence type="predicted"/>
<accession>A0A410T5I4</accession>
<name>A0A410T5I4_9CAUD</name>
<dbReference type="Proteomes" id="UP000289169">
    <property type="component" value="Segment"/>
</dbReference>
<evidence type="ECO:0000313" key="2">
    <source>
        <dbReference type="Proteomes" id="UP000289169"/>
    </source>
</evidence>
<dbReference type="EMBL" id="MK240351">
    <property type="protein sequence ID" value="QAU03981.1"/>
    <property type="molecule type" value="Genomic_DNA"/>
</dbReference>